<accession>A0AB39DKK0</accession>
<dbReference type="AlphaFoldDB" id="A0AB39DKK0"/>
<evidence type="ECO:0000313" key="1">
    <source>
        <dbReference type="EMBL" id="XDJ45041.1"/>
    </source>
</evidence>
<dbReference type="EMBL" id="CP158253">
    <property type="protein sequence ID" value="XDJ45041.1"/>
    <property type="molecule type" value="Genomic_DNA"/>
</dbReference>
<sequence length="417" mass="43906">MTVPAKIPADTHVGNGVTTQFAYSFLCFDKVDFKVFIDLVLVDPSEYTVDGLGNPNGGMVTFTTPPANGVSVILRLDVVLDRQTNYQYEGDFLSPVVNRDFDRLWLSQQSQQVDLNAAVRFPPGESVSFLPAVNTRKGKALVFDPVTGAPKPSLDDYDDQAANAAASAAAADQAKQDAQTAAGNSSAAANAAAQSAIDAANAAASVDPQGLSTDHYGPTAPSTTWPGMTWADSGTNTLWRRNAADDAWVIEGDLFAAPVYPDAAQWLGGRIGEEFPLHPNAPLPPTDNPSFRYVILTAGLDGSGDYNEGVLTDETVTGSDPTITATAVVSLVGSPMDGQTIDLINTSRVFLRPGPAAGPIVDSQNLSHSHGKGAIPYGAYQSGGGAYSYMSPTSTDPSGGDEARPRYIPRVYLMRIL</sequence>
<gene>
    <name evidence="2" type="ORF">ABRZ00_00665</name>
    <name evidence="1" type="ORF">ABRZ02_01725</name>
</gene>
<dbReference type="EMBL" id="CP158257">
    <property type="protein sequence ID" value="XDJ55736.1"/>
    <property type="molecule type" value="Genomic_DNA"/>
</dbReference>
<evidence type="ECO:0000313" key="2">
    <source>
        <dbReference type="EMBL" id="XDJ55736.1"/>
    </source>
</evidence>
<dbReference type="KEGG" id="cgin:ABRZ00_00665"/>
<evidence type="ECO:0008006" key="3">
    <source>
        <dbReference type="Google" id="ProtNLM"/>
    </source>
</evidence>
<proteinExistence type="predicted"/>
<name>A0AB39DKK0_9BURK</name>
<dbReference type="RefSeq" id="WP_368647811.1">
    <property type="nucleotide sequence ID" value="NZ_CP158253.1"/>
</dbReference>
<protein>
    <recommendedName>
        <fullName evidence="3">Phage tail collar domain-containing protein</fullName>
    </recommendedName>
</protein>
<dbReference type="GeneID" id="93066001"/>
<organism evidence="2">
    <name type="scientific">Castellaniella ginsengisoli</name>
    <dbReference type="NCBI Taxonomy" id="546114"/>
    <lineage>
        <taxon>Bacteria</taxon>
        <taxon>Pseudomonadati</taxon>
        <taxon>Pseudomonadota</taxon>
        <taxon>Betaproteobacteria</taxon>
        <taxon>Burkholderiales</taxon>
        <taxon>Alcaligenaceae</taxon>
        <taxon>Castellaniella</taxon>
    </lineage>
</organism>
<reference evidence="2" key="1">
    <citation type="submission" date="2024-05" db="EMBL/GenBank/DDBJ databases">
        <authorList>
            <person name="Luo Y.-C."/>
            <person name="Nicholds J."/>
            <person name="Mortimer T."/>
            <person name="Maboni G."/>
        </authorList>
    </citation>
    <scope>NUCLEOTIDE SEQUENCE</scope>
    <source>
        <strain evidence="2">150221</strain>
        <strain evidence="1">153271</strain>
    </source>
</reference>